<keyword evidence="1" id="KW-1133">Transmembrane helix</keyword>
<dbReference type="PANTHER" id="PTHR38794:SF3">
    <property type="entry name" value="INTEGRAL MEMBRANE PROTEIN"/>
    <property type="match status" value="1"/>
</dbReference>
<evidence type="ECO:0000259" key="2">
    <source>
        <dbReference type="Pfam" id="PF20684"/>
    </source>
</evidence>
<dbReference type="Proteomes" id="UP001166286">
    <property type="component" value="Unassembled WGS sequence"/>
</dbReference>
<evidence type="ECO:0000313" key="3">
    <source>
        <dbReference type="EMBL" id="KAK0509451.1"/>
    </source>
</evidence>
<keyword evidence="4" id="KW-1185">Reference proteome</keyword>
<organism evidence="3 4">
    <name type="scientific">Cladonia borealis</name>
    <dbReference type="NCBI Taxonomy" id="184061"/>
    <lineage>
        <taxon>Eukaryota</taxon>
        <taxon>Fungi</taxon>
        <taxon>Dikarya</taxon>
        <taxon>Ascomycota</taxon>
        <taxon>Pezizomycotina</taxon>
        <taxon>Lecanoromycetes</taxon>
        <taxon>OSLEUM clade</taxon>
        <taxon>Lecanoromycetidae</taxon>
        <taxon>Lecanorales</taxon>
        <taxon>Lecanorineae</taxon>
        <taxon>Cladoniaceae</taxon>
        <taxon>Cladonia</taxon>
    </lineage>
</organism>
<keyword evidence="1" id="KW-0812">Transmembrane</keyword>
<feature type="domain" description="Rhodopsin" evidence="2">
    <location>
        <begin position="51"/>
        <end position="272"/>
    </location>
</feature>
<feature type="transmembrane region" description="Helical" evidence="1">
    <location>
        <begin position="135"/>
        <end position="153"/>
    </location>
</feature>
<keyword evidence="1" id="KW-0472">Membrane</keyword>
<dbReference type="PANTHER" id="PTHR38794">
    <property type="entry name" value="INTEGRAL MEMBRANE PROTEIN"/>
    <property type="match status" value="1"/>
</dbReference>
<comment type="caution">
    <text evidence="3">The sequence shown here is derived from an EMBL/GenBank/DDBJ whole genome shotgun (WGS) entry which is preliminary data.</text>
</comment>
<dbReference type="AlphaFoldDB" id="A0AA39QX52"/>
<dbReference type="EMBL" id="JAFEKC020000018">
    <property type="protein sequence ID" value="KAK0509451.1"/>
    <property type="molecule type" value="Genomic_DNA"/>
</dbReference>
<feature type="transmembrane region" description="Helical" evidence="1">
    <location>
        <begin position="20"/>
        <end position="39"/>
    </location>
</feature>
<proteinExistence type="predicted"/>
<feature type="transmembrane region" description="Helical" evidence="1">
    <location>
        <begin position="177"/>
        <end position="196"/>
    </location>
</feature>
<dbReference type="InterPro" id="IPR049326">
    <property type="entry name" value="Rhodopsin_dom_fungi"/>
</dbReference>
<name>A0AA39QX52_9LECA</name>
<evidence type="ECO:0000313" key="4">
    <source>
        <dbReference type="Proteomes" id="UP001166286"/>
    </source>
</evidence>
<gene>
    <name evidence="3" type="ORF">JMJ35_007845</name>
</gene>
<dbReference type="Pfam" id="PF20684">
    <property type="entry name" value="Fung_rhodopsin"/>
    <property type="match status" value="1"/>
</dbReference>
<protein>
    <recommendedName>
        <fullName evidence="2">Rhodopsin domain-containing protein</fullName>
    </recommendedName>
</protein>
<reference evidence="3" key="1">
    <citation type="submission" date="2023-03" db="EMBL/GenBank/DDBJ databases">
        <title>Complete genome of Cladonia borealis.</title>
        <authorList>
            <person name="Park H."/>
        </authorList>
    </citation>
    <scope>NUCLEOTIDE SEQUENCE</scope>
    <source>
        <strain evidence="3">ANT050790</strain>
    </source>
</reference>
<accession>A0AA39QX52</accession>
<feature type="transmembrane region" description="Helical" evidence="1">
    <location>
        <begin position="103"/>
        <end position="123"/>
    </location>
</feature>
<evidence type="ECO:0000256" key="1">
    <source>
        <dbReference type="SAM" id="Phobius"/>
    </source>
</evidence>
<sequence length="340" mass="37895">MDLMLQTRTQLSADNHGPYIVVTSYILMSVMILSTIARLRPNRHTFSEIPRFEECLILLAMTIAIVEDVLIEIGVEHGLGKPQSDINANDLVTFDKMTYISQLLYVAVLCMTKLSIIIFIRYIALAKWAAISCRVLLYAVGLWGISAIIASAFRCKLPSPWETATDRCIDQTALDDFIGVFNICTDFLVFVIPTMIVMNVQTTNQKKLIVIAAFATRPIASAANVVQLYTLSRDFDPLNRTQSAYVPTLWMQVVLNLSVITACIPSLQPLLTNLHSGVMDVTVHSESLTPSVVDTWNNRMQLSSHWKMPRTKRAGMEDYSGRGGTTTGDGTEVVELEERV</sequence>